<organism evidence="2 3">
    <name type="scientific">Tilletia indica</name>
    <dbReference type="NCBI Taxonomy" id="43049"/>
    <lineage>
        <taxon>Eukaryota</taxon>
        <taxon>Fungi</taxon>
        <taxon>Dikarya</taxon>
        <taxon>Basidiomycota</taxon>
        <taxon>Ustilaginomycotina</taxon>
        <taxon>Exobasidiomycetes</taxon>
        <taxon>Tilletiales</taxon>
        <taxon>Tilletiaceae</taxon>
        <taxon>Tilletia</taxon>
    </lineage>
</organism>
<evidence type="ECO:0000313" key="3">
    <source>
        <dbReference type="Proteomes" id="UP000077521"/>
    </source>
</evidence>
<evidence type="ECO:0000256" key="1">
    <source>
        <dbReference type="SAM" id="MobiDB-lite"/>
    </source>
</evidence>
<feature type="compositionally biased region" description="Polar residues" evidence="1">
    <location>
        <begin position="104"/>
        <end position="113"/>
    </location>
</feature>
<feature type="region of interest" description="Disordered" evidence="1">
    <location>
        <begin position="45"/>
        <end position="72"/>
    </location>
</feature>
<sequence length="304" mass="33530">MNVDKVDVEVEQSLQLVAALLGRSGSRIEYGLQYRVAPALRSSFRDFSHRRPTQTRSQGQTTSVSSGTPPVERYLFSDPPSAILPLPSRSLGDLALRRRQAIGTSLSSDSHTPTHPLRPTPGDVEQSLRCARYHSKSDLPGLRCIIRNTSFRHLYRQRSPQRPLPLRYRHRYLSIPSSHPLSDGSSLLRSATAASAQRTAYGAMIDHLYARIADAQHDKTVHMPLCNSYDATVAVTSPLPSMSPSFSSASTPIILLPARSSARARVRLAMIERAQARMLALCFDPLTPSRPNQSSSSSIHGYGY</sequence>
<keyword evidence="3" id="KW-1185">Reference proteome</keyword>
<evidence type="ECO:0000313" key="2">
    <source>
        <dbReference type="EMBL" id="KAE8242692.1"/>
    </source>
</evidence>
<proteinExistence type="predicted"/>
<reference evidence="2" key="2">
    <citation type="journal article" date="2019" name="IMA Fungus">
        <title>Genome sequencing and comparison of five Tilletia species to identify candidate genes for the detection of regulated species infecting wheat.</title>
        <authorList>
            <person name="Nguyen H.D.T."/>
            <person name="Sultana T."/>
            <person name="Kesanakurti P."/>
            <person name="Hambleton S."/>
        </authorList>
    </citation>
    <scope>NUCLEOTIDE SEQUENCE</scope>
    <source>
        <strain evidence="2">DAOMC 236416</strain>
    </source>
</reference>
<reference evidence="2" key="1">
    <citation type="submission" date="2016-04" db="EMBL/GenBank/DDBJ databases">
        <authorList>
            <person name="Nguyen H.D."/>
            <person name="Samba Siva P."/>
            <person name="Cullis J."/>
            <person name="Levesque C.A."/>
            <person name="Hambleton S."/>
        </authorList>
    </citation>
    <scope>NUCLEOTIDE SEQUENCE</scope>
    <source>
        <strain evidence="2">DAOMC 236416</strain>
    </source>
</reference>
<accession>A0A177T0R4</accession>
<dbReference type="Proteomes" id="UP000077521">
    <property type="component" value="Unassembled WGS sequence"/>
</dbReference>
<protein>
    <submittedName>
        <fullName evidence="2">Uncharacterized protein</fullName>
    </submittedName>
</protein>
<comment type="caution">
    <text evidence="2">The sequence shown here is derived from an EMBL/GenBank/DDBJ whole genome shotgun (WGS) entry which is preliminary data.</text>
</comment>
<name>A0A177T0R4_9BASI</name>
<feature type="compositionally biased region" description="Low complexity" evidence="1">
    <location>
        <begin position="54"/>
        <end position="71"/>
    </location>
</feature>
<dbReference type="EMBL" id="LWDF02000780">
    <property type="protein sequence ID" value="KAE8242692.1"/>
    <property type="molecule type" value="Genomic_DNA"/>
</dbReference>
<gene>
    <name evidence="2" type="ORF">A4X13_0g7051</name>
</gene>
<dbReference type="AlphaFoldDB" id="A0A177T0R4"/>
<feature type="region of interest" description="Disordered" evidence="1">
    <location>
        <begin position="104"/>
        <end position="124"/>
    </location>
</feature>